<evidence type="ECO:0000256" key="1">
    <source>
        <dbReference type="SAM" id="SignalP"/>
    </source>
</evidence>
<feature type="chain" id="PRO_5035910494" evidence="1">
    <location>
        <begin position="22"/>
        <end position="97"/>
    </location>
</feature>
<organism evidence="2 3">
    <name type="scientific">Rotaria magnacalcarata</name>
    <dbReference type="NCBI Taxonomy" id="392030"/>
    <lineage>
        <taxon>Eukaryota</taxon>
        <taxon>Metazoa</taxon>
        <taxon>Spiralia</taxon>
        <taxon>Gnathifera</taxon>
        <taxon>Rotifera</taxon>
        <taxon>Eurotatoria</taxon>
        <taxon>Bdelloidea</taxon>
        <taxon>Philodinida</taxon>
        <taxon>Philodinidae</taxon>
        <taxon>Rotaria</taxon>
    </lineage>
</organism>
<protein>
    <submittedName>
        <fullName evidence="2">Uncharacterized protein</fullName>
    </submittedName>
</protein>
<evidence type="ECO:0000313" key="3">
    <source>
        <dbReference type="Proteomes" id="UP000676336"/>
    </source>
</evidence>
<proteinExistence type="predicted"/>
<name>A0A8S2Q5M1_9BILA</name>
<feature type="signal peptide" evidence="1">
    <location>
        <begin position="1"/>
        <end position="21"/>
    </location>
</feature>
<dbReference type="EMBL" id="CAJOBI010007575">
    <property type="protein sequence ID" value="CAF4089452.1"/>
    <property type="molecule type" value="Genomic_DNA"/>
</dbReference>
<keyword evidence="1" id="KW-0732">Signal</keyword>
<comment type="caution">
    <text evidence="2">The sequence shown here is derived from an EMBL/GenBank/DDBJ whole genome shotgun (WGS) entry which is preliminary data.</text>
</comment>
<dbReference type="AlphaFoldDB" id="A0A8S2Q5M1"/>
<accession>A0A8S2Q5M1</accession>
<evidence type="ECO:0000313" key="2">
    <source>
        <dbReference type="EMBL" id="CAF4089452.1"/>
    </source>
</evidence>
<dbReference type="Proteomes" id="UP000676336">
    <property type="component" value="Unassembled WGS sequence"/>
</dbReference>
<gene>
    <name evidence="2" type="ORF">SMN809_LOCUS16760</name>
</gene>
<reference evidence="2" key="1">
    <citation type="submission" date="2021-02" db="EMBL/GenBank/DDBJ databases">
        <authorList>
            <person name="Nowell W R."/>
        </authorList>
    </citation>
    <scope>NUCLEOTIDE SEQUENCE</scope>
</reference>
<sequence>MNYKSVFVIIVLLTFAITVSTLGKFDINFDDIVVNIDGRIRVTRSYGCNGPNDHEELVCRLHCRNNRYKTGACDELANYEKCVCRHSSRPKWIRLKV</sequence>